<proteinExistence type="predicted"/>
<reference evidence="2" key="1">
    <citation type="submission" date="2022-10" db="EMBL/GenBank/DDBJ databases">
        <authorList>
            <person name="Chen Y."/>
            <person name="Dougan E. K."/>
            <person name="Chan C."/>
            <person name="Rhodes N."/>
            <person name="Thang M."/>
        </authorList>
    </citation>
    <scope>NUCLEOTIDE SEQUENCE</scope>
</reference>
<sequence>AVKCLITVCHVDKFNTCPNPGLTGFQLQHQIMRWSSPKMVGVINFKTLAENFRVVEKTLRMWLPQTEVPKTILIEDAREQDPIVATLFNMVAAHWPVMVRPKLGSQESLEAGEEENEEHDPDEVDDADLAQGLGVLCGVAEPVEPLPDSEIPETQLLESQAYTEMDFDSLVPANDCPVVPCDQQDSLENVFEGGENLGSKDAAASPATEKSESVAPTEIENTPSPPRPGPDGVIEIAESPSIPVRVLPPKNPAKVSEEDLATLREKIALLKAPSAPAVDPSTLDTLPMFHDFLEGSSPTKPDEGVETGEKSHGLADLPHGEVNSDFPADLQHGKVNYDDYQLPADLPHGEVNDQLLAEAGVHGDAMEPKTPEQPESDLPDQPCPRTLDQPLASDAKSLHDEPEPLAPQNVVTENAEGEHGGAVAPEDTKEGGEEPEPADGPEDLFNAEVQTTRHEQFAERDRLAKEAPMTKKQAKAAAAKKKKADDKEKAKLAKENSKALAKAKAKFEKERAKAEKLAAKLAAKADKKDEKKADKKAKAAPKKKAAPKQEATKGRKNKSKDSKETHDEGTTETAEIQGEAPSVPADTGGPEVKEPKKPRTKKAKQAHTPGDGLPVAPEASCPAPVKASGDLDPPKKRKAEDLPDGANDPKENHKEKATFARRIRGKGEKAGKRWDNIKGVFMDLVAPLIRRPSPFEDPFWTHCVKLEREQYQENENTSQYEFFKSCVQSFLEIPGVKGTIDEEAKAPLLGALREAWCHRLGSWAFILLILLIGNLTIVDFENPAAEYEVLEYYAGTARLARLGKAMGLNARLHLGPAGAVALLPSFVWHMLQYFCGHLTGVNTSLSICPRRVYPVRFVGKIFENRSVFQETGPKLPEVLFPDKTILELLQELPTGEDPWNEAELWWDTDRMERGHLSQTWSSETLARGVGIVHSATMSLQSDPEHEQMLVELARLALEKTLMENKYATASESVVDDEMADDDLQILFVKEAKNAIRQSLVKNENAEEECPSPTKVCGSAPAPTEPQDDEMKNDVTVPAEIPERNENQPVDPMEEETSPSEAELEIPNAFPWSEEDDFQDDDDDDHTLDYSRSKSKLPDDVQNDDEMKDGQTPTSGEVPTDPADQQVLPSNPPAPVPDGGMAPTGTPKPAYLRLDPGRTTERGGAGHGEGVVSALMPPPPVPSQKKRSRGDHDPYFETLSLPPQVLSDNAIYNRVYRVFKAKKDGSYDVDDKWVKAWQDVKDGRSQLYSMFEKTGYSVEKFVKRCKAITESISEESSEVEGEWLTYADMQKLEFSETKIKGVIRYCESRPHLQRMSKYGEGQMYWTEIRCKGSLKILGVLALGDTEVKPEETEVIAPIPQDAKAQLAKLGFPEIVNALGTHEEALIDFHGMGLIDGFTAVAPTLEPLLQNLFYSIWPRRWGMELATAVSAKRAVLAVDNKPDANPCNAERDFERLWQRPSIPTYEPDTPPPAIDPNMLRVAAEQLTNFKGHSYLSRMLIFGVGGWVYKKHPHIVDALFEELSINMTDLFENGVKVQNGDTYYAACVAVKGDMDFHAKVMDLSRSYKNVGTKNRLEICHMCRAGNRQYSFEDYRESPEWLSTLFQSRPWNTDSPPSLCQIPFDDQSPERILQGDTFHLIKLGIARDVIGGVLQDCGASVVYPVIFQHETRVDVSPVGKYQRLLYGHFMTLLRGYALLGQKALTLKIRAFIQKPKCHGVHHIAVSLKRQLKLGVPLVLSPQAFACEICEDFL</sequence>
<dbReference type="EMBL" id="CAMXCT030003257">
    <property type="protein sequence ID" value="CAL4790687.1"/>
    <property type="molecule type" value="Genomic_DNA"/>
</dbReference>
<evidence type="ECO:0000313" key="4">
    <source>
        <dbReference type="Proteomes" id="UP001152797"/>
    </source>
</evidence>
<feature type="compositionally biased region" description="Basic and acidic residues" evidence="1">
    <location>
        <begin position="559"/>
        <end position="569"/>
    </location>
</feature>
<feature type="compositionally biased region" description="Acidic residues" evidence="1">
    <location>
        <begin position="433"/>
        <end position="442"/>
    </location>
</feature>
<feature type="non-terminal residue" evidence="2">
    <location>
        <position position="1749"/>
    </location>
</feature>
<keyword evidence="4" id="KW-1185">Reference proteome</keyword>
<feature type="region of interest" description="Disordered" evidence="1">
    <location>
        <begin position="191"/>
        <end position="233"/>
    </location>
</feature>
<feature type="compositionally biased region" description="Acidic residues" evidence="1">
    <location>
        <begin position="1072"/>
        <end position="1085"/>
    </location>
</feature>
<feature type="compositionally biased region" description="Basic and acidic residues" evidence="1">
    <location>
        <begin position="505"/>
        <end position="537"/>
    </location>
</feature>
<feature type="compositionally biased region" description="Basic and acidic residues" evidence="1">
    <location>
        <begin position="632"/>
        <end position="658"/>
    </location>
</feature>
<feature type="region of interest" description="Disordered" evidence="1">
    <location>
        <begin position="294"/>
        <end position="332"/>
    </location>
</feature>
<feature type="compositionally biased region" description="Basic and acidic residues" evidence="1">
    <location>
        <begin position="300"/>
        <end position="313"/>
    </location>
</feature>
<reference evidence="3" key="2">
    <citation type="submission" date="2024-04" db="EMBL/GenBank/DDBJ databases">
        <authorList>
            <person name="Chen Y."/>
            <person name="Shah S."/>
            <person name="Dougan E. K."/>
            <person name="Thang M."/>
            <person name="Chan C."/>
        </authorList>
    </citation>
    <scope>NUCLEOTIDE SEQUENCE [LARGE SCALE GENOMIC DNA]</scope>
</reference>
<feature type="compositionally biased region" description="Basic and acidic residues" evidence="1">
    <location>
        <begin position="451"/>
        <end position="469"/>
    </location>
</feature>
<feature type="region of interest" description="Disordered" evidence="1">
    <location>
        <begin position="1003"/>
        <end position="1190"/>
    </location>
</feature>
<gene>
    <name evidence="2" type="ORF">C1SCF055_LOCUS29247</name>
</gene>
<dbReference type="EMBL" id="CAMXCT010003257">
    <property type="protein sequence ID" value="CAI4003375.1"/>
    <property type="molecule type" value="Genomic_DNA"/>
</dbReference>
<feature type="compositionally biased region" description="Basic and acidic residues" evidence="1">
    <location>
        <begin position="483"/>
        <end position="497"/>
    </location>
</feature>
<organism evidence="2">
    <name type="scientific">Cladocopium goreaui</name>
    <dbReference type="NCBI Taxonomy" id="2562237"/>
    <lineage>
        <taxon>Eukaryota</taxon>
        <taxon>Sar</taxon>
        <taxon>Alveolata</taxon>
        <taxon>Dinophyceae</taxon>
        <taxon>Suessiales</taxon>
        <taxon>Symbiodiniaceae</taxon>
        <taxon>Cladocopium</taxon>
    </lineage>
</organism>
<evidence type="ECO:0000256" key="1">
    <source>
        <dbReference type="SAM" id="MobiDB-lite"/>
    </source>
</evidence>
<evidence type="ECO:0000313" key="2">
    <source>
        <dbReference type="EMBL" id="CAI4003375.1"/>
    </source>
</evidence>
<comment type="caution">
    <text evidence="2">The sequence shown here is derived from an EMBL/GenBank/DDBJ whole genome shotgun (WGS) entry which is preliminary data.</text>
</comment>
<name>A0A9P1D5J4_9DINO</name>
<feature type="compositionally biased region" description="Basic residues" evidence="1">
    <location>
        <begin position="472"/>
        <end position="482"/>
    </location>
</feature>
<feature type="non-terminal residue" evidence="2">
    <location>
        <position position="1"/>
    </location>
</feature>
<dbReference type="Proteomes" id="UP001152797">
    <property type="component" value="Unassembled WGS sequence"/>
</dbReference>
<accession>A0A9P1D5J4</accession>
<feature type="compositionally biased region" description="Basic and acidic residues" evidence="1">
    <location>
        <begin position="1086"/>
        <end position="1098"/>
    </location>
</feature>
<feature type="region of interest" description="Disordered" evidence="1">
    <location>
        <begin position="364"/>
        <end position="661"/>
    </location>
</feature>
<protein>
    <submittedName>
        <fullName evidence="2">Uncharacterized protein</fullName>
    </submittedName>
</protein>
<feature type="compositionally biased region" description="Acidic residues" evidence="1">
    <location>
        <begin position="1051"/>
        <end position="1063"/>
    </location>
</feature>
<evidence type="ECO:0000313" key="3">
    <source>
        <dbReference type="EMBL" id="CAL1156750.1"/>
    </source>
</evidence>
<dbReference type="EMBL" id="CAMXCT020003257">
    <property type="protein sequence ID" value="CAL1156750.1"/>
    <property type="molecule type" value="Genomic_DNA"/>
</dbReference>